<dbReference type="NCBIfam" id="NF003013">
    <property type="entry name" value="PRK03846.1"/>
    <property type="match status" value="1"/>
</dbReference>
<keyword evidence="6" id="KW-0547">Nucleotide-binding</keyword>
<dbReference type="SUPFAM" id="SSF88697">
    <property type="entry name" value="PUA domain-like"/>
    <property type="match status" value="1"/>
</dbReference>
<evidence type="ECO:0000256" key="9">
    <source>
        <dbReference type="ARBA" id="ARBA00022840"/>
    </source>
</evidence>
<dbReference type="GO" id="GO:0000287">
    <property type="term" value="F:magnesium ion binding"/>
    <property type="evidence" value="ECO:0007669"/>
    <property type="project" value="InterPro"/>
</dbReference>
<evidence type="ECO:0008006" key="17">
    <source>
        <dbReference type="Google" id="ProtNLM"/>
    </source>
</evidence>
<evidence type="ECO:0000259" key="13">
    <source>
        <dbReference type="Pfam" id="PF01747"/>
    </source>
</evidence>
<keyword evidence="10" id="KW-0460">Magnesium</keyword>
<dbReference type="InterPro" id="IPR027417">
    <property type="entry name" value="P-loop_NTPase"/>
</dbReference>
<keyword evidence="4" id="KW-0808">Transferase</keyword>
<keyword evidence="7" id="KW-0418">Kinase</keyword>
<evidence type="ECO:0000256" key="1">
    <source>
        <dbReference type="ARBA" id="ARBA00001946"/>
    </source>
</evidence>
<keyword evidence="9" id="KW-0067">ATP-binding</keyword>
<dbReference type="InterPro" id="IPR024951">
    <property type="entry name" value="Sulfurylase_cat_dom"/>
</dbReference>
<dbReference type="InterPro" id="IPR015947">
    <property type="entry name" value="PUA-like_sf"/>
</dbReference>
<dbReference type="SUPFAM" id="SSF50324">
    <property type="entry name" value="Inorganic pyrophosphatase"/>
    <property type="match status" value="1"/>
</dbReference>
<feature type="compositionally biased region" description="Polar residues" evidence="11">
    <location>
        <begin position="86"/>
        <end position="98"/>
    </location>
</feature>
<dbReference type="AlphaFoldDB" id="A0A8J2S9I4"/>
<dbReference type="InterPro" id="IPR036649">
    <property type="entry name" value="Pyrophosphatase_sf"/>
</dbReference>
<dbReference type="HAMAP" id="MF_00065">
    <property type="entry name" value="Adenylyl_sulf_kinase"/>
    <property type="match status" value="1"/>
</dbReference>
<dbReference type="GO" id="GO:0004781">
    <property type="term" value="F:sulfate adenylyltransferase (ATP) activity"/>
    <property type="evidence" value="ECO:0007669"/>
    <property type="project" value="InterPro"/>
</dbReference>
<organism evidence="15 16">
    <name type="scientific">Pelagomonas calceolata</name>
    <dbReference type="NCBI Taxonomy" id="35677"/>
    <lineage>
        <taxon>Eukaryota</taxon>
        <taxon>Sar</taxon>
        <taxon>Stramenopiles</taxon>
        <taxon>Ochrophyta</taxon>
        <taxon>Pelagophyceae</taxon>
        <taxon>Pelagomonadales</taxon>
        <taxon>Pelagomonadaceae</taxon>
        <taxon>Pelagomonas</taxon>
    </lineage>
</organism>
<dbReference type="NCBIfam" id="TIGR00455">
    <property type="entry name" value="apsK"/>
    <property type="match status" value="1"/>
</dbReference>
<dbReference type="PROSITE" id="PS00387">
    <property type="entry name" value="PPASE"/>
    <property type="match status" value="1"/>
</dbReference>
<dbReference type="Pfam" id="PF01747">
    <property type="entry name" value="ATP-sulfurylase"/>
    <property type="match status" value="1"/>
</dbReference>
<evidence type="ECO:0000256" key="5">
    <source>
        <dbReference type="ARBA" id="ARBA00022723"/>
    </source>
</evidence>
<name>A0A8J2S9I4_9STRA</name>
<keyword evidence="16" id="KW-1185">Reference proteome</keyword>
<dbReference type="InterPro" id="IPR025980">
    <property type="entry name" value="ATP-Sase_PUA-like_dom"/>
</dbReference>
<reference evidence="15" key="1">
    <citation type="submission" date="2021-11" db="EMBL/GenBank/DDBJ databases">
        <authorList>
            <consortium name="Genoscope - CEA"/>
            <person name="William W."/>
        </authorList>
    </citation>
    <scope>NUCLEOTIDE SEQUENCE</scope>
</reference>
<dbReference type="GO" id="GO:0000103">
    <property type="term" value="P:sulfate assimilation"/>
    <property type="evidence" value="ECO:0007669"/>
    <property type="project" value="InterPro"/>
</dbReference>
<feature type="domain" description="Sulphate adenylyltransferase catalytic" evidence="13">
    <location>
        <begin position="589"/>
        <end position="802"/>
    </location>
</feature>
<comment type="similarity">
    <text evidence="3">Belongs to the PPase family.</text>
</comment>
<dbReference type="SUPFAM" id="SSF52374">
    <property type="entry name" value="Nucleotidylyl transferase"/>
    <property type="match status" value="1"/>
</dbReference>
<dbReference type="SUPFAM" id="SSF52540">
    <property type="entry name" value="P-loop containing nucleoside triphosphate hydrolases"/>
    <property type="match status" value="1"/>
</dbReference>
<dbReference type="Pfam" id="PF14306">
    <property type="entry name" value="PUA_2"/>
    <property type="match status" value="1"/>
</dbReference>
<keyword evidence="8" id="KW-0378">Hydrolase</keyword>
<dbReference type="GO" id="GO:0006796">
    <property type="term" value="P:phosphate-containing compound metabolic process"/>
    <property type="evidence" value="ECO:0007669"/>
    <property type="project" value="InterPro"/>
</dbReference>
<evidence type="ECO:0000256" key="3">
    <source>
        <dbReference type="ARBA" id="ARBA00006220"/>
    </source>
</evidence>
<evidence type="ECO:0000256" key="11">
    <source>
        <dbReference type="SAM" id="MobiDB-lite"/>
    </source>
</evidence>
<feature type="domain" description="ATP-sulfurylase PUA-like" evidence="14">
    <location>
        <begin position="407"/>
        <end position="580"/>
    </location>
</feature>
<dbReference type="GO" id="GO:0005737">
    <property type="term" value="C:cytoplasm"/>
    <property type="evidence" value="ECO:0007669"/>
    <property type="project" value="InterPro"/>
</dbReference>
<accession>A0A8J2S9I4</accession>
<dbReference type="InterPro" id="IPR008162">
    <property type="entry name" value="Pyrophosphatase"/>
</dbReference>
<dbReference type="Gene3D" id="3.40.50.620">
    <property type="entry name" value="HUPs"/>
    <property type="match status" value="1"/>
</dbReference>
<feature type="region of interest" description="Disordered" evidence="11">
    <location>
        <begin position="71"/>
        <end position="98"/>
    </location>
</feature>
<evidence type="ECO:0000256" key="8">
    <source>
        <dbReference type="ARBA" id="ARBA00022801"/>
    </source>
</evidence>
<evidence type="ECO:0000259" key="14">
    <source>
        <dbReference type="Pfam" id="PF14306"/>
    </source>
</evidence>
<evidence type="ECO:0000259" key="12">
    <source>
        <dbReference type="Pfam" id="PF01583"/>
    </source>
</evidence>
<evidence type="ECO:0000256" key="7">
    <source>
        <dbReference type="ARBA" id="ARBA00022777"/>
    </source>
</evidence>
<dbReference type="GO" id="GO:0004020">
    <property type="term" value="F:adenylylsulfate kinase activity"/>
    <property type="evidence" value="ECO:0007669"/>
    <property type="project" value="InterPro"/>
</dbReference>
<dbReference type="OrthoDB" id="506431at2759"/>
<dbReference type="Gene3D" id="3.40.50.300">
    <property type="entry name" value="P-loop containing nucleotide triphosphate hydrolases"/>
    <property type="match status" value="1"/>
</dbReference>
<dbReference type="InterPro" id="IPR059117">
    <property type="entry name" value="APS_kinase_dom"/>
</dbReference>
<evidence type="ECO:0000256" key="4">
    <source>
        <dbReference type="ARBA" id="ARBA00022679"/>
    </source>
</evidence>
<dbReference type="Pfam" id="PF00719">
    <property type="entry name" value="Pyrophosphatase"/>
    <property type="match status" value="1"/>
</dbReference>
<protein>
    <recommendedName>
        <fullName evidence="17">Inorganic diphosphatase</fullName>
    </recommendedName>
</protein>
<dbReference type="GO" id="GO:0004427">
    <property type="term" value="F:inorganic diphosphate phosphatase activity"/>
    <property type="evidence" value="ECO:0007669"/>
    <property type="project" value="InterPro"/>
</dbReference>
<sequence length="1092" mass="119080">MPTLMSGDAPMGASQAKYAQVAQDEGQKPLEVEAPSGPLGSGAPPVMRKPAFWAAVLVVALGASVMLSGPAAPPPTISETPETDVPATSYSTPTLRGTEDSTLTALIAENSRLRADLASKGTGGASDEAFSALFEENGRLRAELAQKPASTGGEFDIGAYRAERLAATPPNIIECAEATAGASQEACHLPKERRFEAIQQKGITLWMTGLSGSGKSTIARALEEALVLKYGKVVQQLDGDNVRTGLNRDLGFTPADRDESVRRVGELACLFNGGGVITLVTLVSPYRAARDAARQRHEEQHLKFLEVFMNVPIDEVQKRDPKGLYAKVAAGEIKSFTGMSADAPYEAPLHPEVDLPNRDLSVDECVQRLLDVLRREGVLEGGMTDPSGLPLPPGYVDGWLEDSLHLSGSAAITAKNQALSLPKVRLNDIDVNWLQVLGEGWAAPLKGFMRESVLLQSLHFNSVLIDPFGNQGDAHINEEATNWESTSHASTRASLAVPIVLPITSGTRDAILNSNQRTVALVDKDGKFLGQLHDPEIYNNRKEEIVSRCFGAIDADHPYIKHIYSGGDYLLGGEIELFERITYNDGLDKWRKTPKELYGEFKAKGADVVFAFQTRNPTHAGHAYLMRTGRERLVAKGHSNPVLWLSPLGGWTKSDDVPLDVRVKQHQAILDEGMLDPSWTVMGIWPAPMIYAGPTEVQFHAASRRAGGASFFVVGRDAAGIKGSSVAVTHTDDDMYDANHARFVLQASPLLDDGVMQLLSFDKFFYDKSDHQMKAMDPSREDDFISISGSKMRALARQGAVPCTDPIPSDLLAANCVPQGFMVPTGWAIVCDYYQNVDSGKFVPWSKRVAYNEDRATDAVEEGRFGTTSYSLFPSYQGRTMVSPWHDIPLRSGSHYNFITEIPMYTSAKMEVSKEKYRNPIMQDTNKDGSPRYYTYGVPFFNYGLLPQTWEDPALKSAEGYGGDNDPLDVIEVGDGPLPMGSTTPVVVLGSLELIDEGETDHKIIALRASDPRASSVRSLDDLERSSPGLTARLVDWLKMYKTSDGKGINQLANNERPTSASEAEAIIAECEQRWRALLAAPNARPEFWLPH</sequence>
<evidence type="ECO:0000256" key="2">
    <source>
        <dbReference type="ARBA" id="ARBA00004678"/>
    </source>
</evidence>
<evidence type="ECO:0000313" key="16">
    <source>
        <dbReference type="Proteomes" id="UP000789595"/>
    </source>
</evidence>
<feature type="domain" description="APS kinase" evidence="12">
    <location>
        <begin position="201"/>
        <end position="354"/>
    </location>
</feature>
<dbReference type="Pfam" id="PF01583">
    <property type="entry name" value="APS_kinase"/>
    <property type="match status" value="1"/>
</dbReference>
<dbReference type="GO" id="GO:0005524">
    <property type="term" value="F:ATP binding"/>
    <property type="evidence" value="ECO:0007669"/>
    <property type="project" value="UniProtKB-KW"/>
</dbReference>
<evidence type="ECO:0000256" key="10">
    <source>
        <dbReference type="ARBA" id="ARBA00022842"/>
    </source>
</evidence>
<comment type="cofactor">
    <cofactor evidence="1">
        <name>Mg(2+)</name>
        <dbReference type="ChEBI" id="CHEBI:18420"/>
    </cofactor>
</comment>
<comment type="caution">
    <text evidence="15">The sequence shown here is derived from an EMBL/GenBank/DDBJ whole genome shotgun (WGS) entry which is preliminary data.</text>
</comment>
<evidence type="ECO:0000256" key="6">
    <source>
        <dbReference type="ARBA" id="ARBA00022741"/>
    </source>
</evidence>
<dbReference type="Gene3D" id="3.90.80.10">
    <property type="entry name" value="Inorganic pyrophosphatase"/>
    <property type="match status" value="1"/>
</dbReference>
<dbReference type="InterPro" id="IPR002891">
    <property type="entry name" value="APS"/>
</dbReference>
<dbReference type="EMBL" id="CAKKNE010000001">
    <property type="protein sequence ID" value="CAH0366183.1"/>
    <property type="molecule type" value="Genomic_DNA"/>
</dbReference>
<feature type="region of interest" description="Disordered" evidence="11">
    <location>
        <begin position="1"/>
        <end position="41"/>
    </location>
</feature>
<dbReference type="CDD" id="cd02027">
    <property type="entry name" value="APSK"/>
    <property type="match status" value="1"/>
</dbReference>
<dbReference type="Proteomes" id="UP000789595">
    <property type="component" value="Unassembled WGS sequence"/>
</dbReference>
<proteinExistence type="inferred from homology"/>
<dbReference type="Gene3D" id="3.10.400.10">
    <property type="entry name" value="Sulfate adenylyltransferase"/>
    <property type="match status" value="1"/>
</dbReference>
<dbReference type="PANTHER" id="PTHR11055:SF1">
    <property type="entry name" value="PAPS SYNTHETASE, ISOFORM D"/>
    <property type="match status" value="1"/>
</dbReference>
<comment type="pathway">
    <text evidence="2">Sulfur metabolism.</text>
</comment>
<dbReference type="PANTHER" id="PTHR11055">
    <property type="entry name" value="BIFUNCTIONAL 3'-PHOSPHOADENOSINE 5'-PHOSPHOSULFATE SYNTHASE"/>
    <property type="match status" value="1"/>
</dbReference>
<gene>
    <name evidence="15" type="ORF">PECAL_1P26600</name>
</gene>
<evidence type="ECO:0000313" key="15">
    <source>
        <dbReference type="EMBL" id="CAH0366183.1"/>
    </source>
</evidence>
<dbReference type="InterPro" id="IPR014729">
    <property type="entry name" value="Rossmann-like_a/b/a_fold"/>
</dbReference>
<keyword evidence="5" id="KW-0479">Metal-binding</keyword>